<dbReference type="EMBL" id="BRXX01000575">
    <property type="protein sequence ID" value="GMH47257.1"/>
    <property type="molecule type" value="Genomic_DNA"/>
</dbReference>
<dbReference type="InterPro" id="IPR051624">
    <property type="entry name" value="RMD1/Sad1-interacting"/>
</dbReference>
<name>A0A9W6Z9H8_9STRA</name>
<comment type="similarity">
    <text evidence="1">Belongs to the RMD1/sif2 family.</text>
</comment>
<proteinExistence type="inferred from homology"/>
<dbReference type="Proteomes" id="UP001165160">
    <property type="component" value="Unassembled WGS sequence"/>
</dbReference>
<keyword evidence="5" id="KW-1185">Reference proteome</keyword>
<evidence type="ECO:0000313" key="4">
    <source>
        <dbReference type="EMBL" id="GMH47257.1"/>
    </source>
</evidence>
<feature type="compositionally biased region" description="Polar residues" evidence="2">
    <location>
        <begin position="28"/>
        <end position="50"/>
    </location>
</feature>
<gene>
    <name evidence="4" type="ORF">TrVE_jg10039</name>
</gene>
<evidence type="ECO:0000313" key="5">
    <source>
        <dbReference type="Proteomes" id="UP001165160"/>
    </source>
</evidence>
<organism evidence="4 5">
    <name type="scientific">Triparma verrucosa</name>
    <dbReference type="NCBI Taxonomy" id="1606542"/>
    <lineage>
        <taxon>Eukaryota</taxon>
        <taxon>Sar</taxon>
        <taxon>Stramenopiles</taxon>
        <taxon>Ochrophyta</taxon>
        <taxon>Bolidophyceae</taxon>
        <taxon>Parmales</taxon>
        <taxon>Triparmaceae</taxon>
        <taxon>Triparma</taxon>
    </lineage>
</organism>
<evidence type="ECO:0000256" key="2">
    <source>
        <dbReference type="SAM" id="MobiDB-lite"/>
    </source>
</evidence>
<sequence length="383" mass="43107">MYRPFLRSFHSRPPSLLPSLLRSPRFSNPNGPNGPKFSTATATPSNSSLSKSFPVKSIYLARQIDVIGVYQTVFGDGYVHKFGKDSVIVELPREEQAKINTNTIKGRIDELNSKVQSSATLLEKSSAVWTPTSPQDSNLPSPHRSSSSYLVVFAYGSCVFLNVPPPQQLSLLKVIKSNSLHPISSGFEHVEEYKINVDPLLPKSSDMGKNKVSLKTLDLKNVNVIASIMGQSVALDHYYVIVDNMLETFTSLNHTVERTGTFTTLEKERLFKIVAENNSIFIGLVSKLGLLERSEQAWEDNEYESVWKGMRSEFEMKERFDNLEFKLNLIQNNAKFFIEILHNQKANNAEWIIIGLIAMESVLMIVDMSGMGEKVFGWMNVFL</sequence>
<accession>A0A9W6Z9H8</accession>
<dbReference type="PANTHER" id="PTHR16255:SF6">
    <property type="entry name" value="PROTEIN RETARDED ROOT GROWTH-LIKE"/>
    <property type="match status" value="1"/>
</dbReference>
<protein>
    <recommendedName>
        <fullName evidence="3">DUF155 domain-containing protein</fullName>
    </recommendedName>
</protein>
<evidence type="ECO:0000256" key="1">
    <source>
        <dbReference type="ARBA" id="ARBA00008306"/>
    </source>
</evidence>
<reference evidence="5" key="1">
    <citation type="journal article" date="2023" name="Commun. Biol.">
        <title>Genome analysis of Parmales, the sister group of diatoms, reveals the evolutionary specialization of diatoms from phago-mixotrophs to photoautotrophs.</title>
        <authorList>
            <person name="Ban H."/>
            <person name="Sato S."/>
            <person name="Yoshikawa S."/>
            <person name="Yamada K."/>
            <person name="Nakamura Y."/>
            <person name="Ichinomiya M."/>
            <person name="Sato N."/>
            <person name="Blanc-Mathieu R."/>
            <person name="Endo H."/>
            <person name="Kuwata A."/>
            <person name="Ogata H."/>
        </authorList>
    </citation>
    <scope>NUCLEOTIDE SEQUENCE [LARGE SCALE GENOMIC DNA]</scope>
    <source>
        <strain evidence="5">NIES 3699</strain>
    </source>
</reference>
<dbReference type="GO" id="GO:0005739">
    <property type="term" value="C:mitochondrion"/>
    <property type="evidence" value="ECO:0007669"/>
    <property type="project" value="UniProtKB-ARBA"/>
</dbReference>
<evidence type="ECO:0000259" key="3">
    <source>
        <dbReference type="Pfam" id="PF02582"/>
    </source>
</evidence>
<dbReference type="Pfam" id="PF02582">
    <property type="entry name" value="DUF155"/>
    <property type="match status" value="1"/>
</dbReference>
<dbReference type="InterPro" id="IPR003734">
    <property type="entry name" value="DUF155"/>
</dbReference>
<feature type="region of interest" description="Disordered" evidence="2">
    <location>
        <begin position="20"/>
        <end position="50"/>
    </location>
</feature>
<dbReference type="PANTHER" id="PTHR16255">
    <property type="entry name" value="REQUIRED FOR MEIOTIC NUCLEAR DIVISION PROTEIN 1 HOMOLOG"/>
    <property type="match status" value="1"/>
</dbReference>
<comment type="caution">
    <text evidence="4">The sequence shown here is derived from an EMBL/GenBank/DDBJ whole genome shotgun (WGS) entry which is preliminary data.</text>
</comment>
<feature type="domain" description="DUF155" evidence="3">
    <location>
        <begin position="151"/>
        <end position="324"/>
    </location>
</feature>
<dbReference type="AlphaFoldDB" id="A0A9W6Z9H8"/>